<dbReference type="PANTHER" id="PTHR40429:SF1">
    <property type="entry name" value="FLAGELLAR ASSOCIATED PROTEIN"/>
    <property type="match status" value="1"/>
</dbReference>
<dbReference type="OrthoDB" id="406368at2759"/>
<dbReference type="PANTHER" id="PTHR40429">
    <property type="entry name" value="FLAGELLAR ASSOCIATED PROTEIN"/>
    <property type="match status" value="1"/>
</dbReference>
<gene>
    <name evidence="2" type="ORF">Esi_0012_0027</name>
</gene>
<reference evidence="2 3" key="1">
    <citation type="journal article" date="2010" name="Nature">
        <title>The Ectocarpus genome and the independent evolution of multicellularity in brown algae.</title>
        <authorList>
            <person name="Cock J.M."/>
            <person name="Sterck L."/>
            <person name="Rouze P."/>
            <person name="Scornet D."/>
            <person name="Allen A.E."/>
            <person name="Amoutzias G."/>
            <person name="Anthouard V."/>
            <person name="Artiguenave F."/>
            <person name="Aury J.M."/>
            <person name="Badger J.H."/>
            <person name="Beszteri B."/>
            <person name="Billiau K."/>
            <person name="Bonnet E."/>
            <person name="Bothwell J.H."/>
            <person name="Bowler C."/>
            <person name="Boyen C."/>
            <person name="Brownlee C."/>
            <person name="Carrano C.J."/>
            <person name="Charrier B."/>
            <person name="Cho G.Y."/>
            <person name="Coelho S.M."/>
            <person name="Collen J."/>
            <person name="Corre E."/>
            <person name="Da Silva C."/>
            <person name="Delage L."/>
            <person name="Delaroque N."/>
            <person name="Dittami S.M."/>
            <person name="Doulbeau S."/>
            <person name="Elias M."/>
            <person name="Farnham G."/>
            <person name="Gachon C.M."/>
            <person name="Gschloessl B."/>
            <person name="Heesch S."/>
            <person name="Jabbari K."/>
            <person name="Jubin C."/>
            <person name="Kawai H."/>
            <person name="Kimura K."/>
            <person name="Kloareg B."/>
            <person name="Kupper F.C."/>
            <person name="Lang D."/>
            <person name="Le Bail A."/>
            <person name="Leblanc C."/>
            <person name="Lerouge P."/>
            <person name="Lohr M."/>
            <person name="Lopez P.J."/>
            <person name="Martens C."/>
            <person name="Maumus F."/>
            <person name="Michel G."/>
            <person name="Miranda-Saavedra D."/>
            <person name="Morales J."/>
            <person name="Moreau H."/>
            <person name="Motomura T."/>
            <person name="Nagasato C."/>
            <person name="Napoli C.A."/>
            <person name="Nelson D.R."/>
            <person name="Nyvall-Collen P."/>
            <person name="Peters A.F."/>
            <person name="Pommier C."/>
            <person name="Potin P."/>
            <person name="Poulain J."/>
            <person name="Quesneville H."/>
            <person name="Read B."/>
            <person name="Rensing S.A."/>
            <person name="Ritter A."/>
            <person name="Rousvoal S."/>
            <person name="Samanta M."/>
            <person name="Samson G."/>
            <person name="Schroeder D.C."/>
            <person name="Segurens B."/>
            <person name="Strittmatter M."/>
            <person name="Tonon T."/>
            <person name="Tregear J.W."/>
            <person name="Valentin K."/>
            <person name="von Dassow P."/>
            <person name="Yamagishi T."/>
            <person name="Van de Peer Y."/>
            <person name="Wincker P."/>
        </authorList>
    </citation>
    <scope>NUCLEOTIDE SEQUENCE [LARGE SCALE GENOMIC DNA]</scope>
    <source>
        <strain evidence="3">Ec32 / CCAP1310/4</strain>
    </source>
</reference>
<evidence type="ECO:0000256" key="1">
    <source>
        <dbReference type="SAM" id="MobiDB-lite"/>
    </source>
</evidence>
<keyword evidence="3" id="KW-1185">Reference proteome</keyword>
<feature type="compositionally biased region" description="Basic and acidic residues" evidence="1">
    <location>
        <begin position="328"/>
        <end position="343"/>
    </location>
</feature>
<proteinExistence type="predicted"/>
<feature type="compositionally biased region" description="Polar residues" evidence="1">
    <location>
        <begin position="519"/>
        <end position="537"/>
    </location>
</feature>
<feature type="compositionally biased region" description="Polar residues" evidence="1">
    <location>
        <begin position="430"/>
        <end position="447"/>
    </location>
</feature>
<dbReference type="Pfam" id="PF07004">
    <property type="entry name" value="SHIPPO-rpt"/>
    <property type="match status" value="6"/>
</dbReference>
<feature type="region of interest" description="Disordered" evidence="1">
    <location>
        <begin position="134"/>
        <end position="294"/>
    </location>
</feature>
<accession>D8LDF1</accession>
<feature type="compositionally biased region" description="Polar residues" evidence="1">
    <location>
        <begin position="469"/>
        <end position="482"/>
    </location>
</feature>
<feature type="region of interest" description="Disordered" evidence="1">
    <location>
        <begin position="308"/>
        <end position="537"/>
    </location>
</feature>
<dbReference type="EMBL" id="FN647877">
    <property type="protein sequence ID" value="CBN74016.1"/>
    <property type="molecule type" value="Genomic_DNA"/>
</dbReference>
<organism evidence="2 3">
    <name type="scientific">Ectocarpus siliculosus</name>
    <name type="common">Brown alga</name>
    <name type="synonym">Conferva siliculosa</name>
    <dbReference type="NCBI Taxonomy" id="2880"/>
    <lineage>
        <taxon>Eukaryota</taxon>
        <taxon>Sar</taxon>
        <taxon>Stramenopiles</taxon>
        <taxon>Ochrophyta</taxon>
        <taxon>PX clade</taxon>
        <taxon>Phaeophyceae</taxon>
        <taxon>Ectocarpales</taxon>
        <taxon>Ectocarpaceae</taxon>
        <taxon>Ectocarpus</taxon>
    </lineage>
</organism>
<protein>
    <submittedName>
        <fullName evidence="2">Uncharacterized protein</fullName>
    </submittedName>
</protein>
<dbReference type="InParanoid" id="D8LDF1"/>
<dbReference type="AlphaFoldDB" id="D8LDF1"/>
<feature type="compositionally biased region" description="Basic residues" evidence="1">
    <location>
        <begin position="344"/>
        <end position="353"/>
    </location>
</feature>
<name>D8LDF1_ECTSI</name>
<dbReference type="EMBL" id="FN649735">
    <property type="protein sequence ID" value="CBN74016.1"/>
    <property type="molecule type" value="Genomic_DNA"/>
</dbReference>
<sequence>MNIGTGPEADFRDGCLSLRASTLDKIRASQSPGFSGQVPNGLGRQPLSNFRTQPVVGWGHYTDGINDKGRPVETLNGKNTPGPQYELDKVTCGQQVQSRFKTAPTPVFGSSQRPPLNGEGCVSPGPMTATVNVSAQPPGPKYSMAGAPWRKKTKAPKSPGPGQYNVYGSLGEQKESTRTSFKGFGFGGSGVARDMALPSRKVPGPGHYSWHEKDRPSQPGGKFGQAPQRPQTRGDLRPAPGQYSIPSTLGTTMDSRFRTVVAPGFGTPPPIDEQRPHSAAGRLGGGPGPGAYDVGRVDSLAVQKKPLSTEKSCLSFQIKPPTSVKPNVSRERKMQELDPESLRRAIKSTRKGCRVPNVSFGVGPQRPVDNPGKCPGPQAYDPENLRRAVSACKSSPTRGVKFGTGPQRHNTAESDKSPGPNAGYFIPSTLGAQQTNSMFESVKTSSFGPPPNRSSRRNTPVVTPGPSDYNPTSSNMAQTTHALSFGGATPNSKGGGARGMPRRSSSPGPGAYSIGSGLGVQTSSKYPSSTGPSFRAR</sequence>
<feature type="compositionally biased region" description="Polar residues" evidence="1">
    <location>
        <begin position="29"/>
        <end position="38"/>
    </location>
</feature>
<evidence type="ECO:0000313" key="3">
    <source>
        <dbReference type="Proteomes" id="UP000002630"/>
    </source>
</evidence>
<feature type="region of interest" description="Disordered" evidence="1">
    <location>
        <begin position="29"/>
        <end position="50"/>
    </location>
</feature>
<feature type="compositionally biased region" description="Polar residues" evidence="1">
    <location>
        <begin position="244"/>
        <end position="254"/>
    </location>
</feature>
<evidence type="ECO:0000313" key="2">
    <source>
        <dbReference type="EMBL" id="CBN74016.1"/>
    </source>
</evidence>
<dbReference type="Proteomes" id="UP000002630">
    <property type="component" value="Linkage Group LG10"/>
</dbReference>
<dbReference type="InterPro" id="IPR010736">
    <property type="entry name" value="SHIPPO-rpt"/>
</dbReference>